<gene>
    <name evidence="1" type="ORF">H7849_11920</name>
</gene>
<keyword evidence="2" id="KW-1185">Reference proteome</keyword>
<accession>A0A7G8BPR3</accession>
<name>A0A7G8BPR3_9BACT</name>
<reference evidence="1 2" key="1">
    <citation type="submission" date="2020-08" db="EMBL/GenBank/DDBJ databases">
        <title>Edaphobacter telluris sp. nov. and Acidobacterium dinghuensis sp. nov., two acidobacteria isolated from forest soil.</title>
        <authorList>
            <person name="Fu J."/>
            <person name="Qiu L."/>
        </authorList>
    </citation>
    <scope>NUCLEOTIDE SEQUENCE [LARGE SCALE GENOMIC DNA]</scope>
    <source>
        <strain evidence="1">4Y35</strain>
    </source>
</reference>
<protein>
    <submittedName>
        <fullName evidence="1">Uncharacterized protein</fullName>
    </submittedName>
</protein>
<dbReference type="RefSeq" id="WP_186746770.1">
    <property type="nucleotide sequence ID" value="NZ_CP060394.1"/>
</dbReference>
<proteinExistence type="predicted"/>
<sequence>MSGLPTKFQVADVEAALLTLLQGSNVSTAYGAAIDVDSIGDKDFLDDGTLTLQPPSIRIRFSGADYNNLRDNQRLSYEASMLFEVMCFEESLRSKADERLQTLQLVQVIQDQLAGARLALVDGSSSAPIELRAVTPIVTDQGPIDQLFSITIAIRGIAQYSGANARFGQ</sequence>
<dbReference type="Proteomes" id="UP000515312">
    <property type="component" value="Chromosome"/>
</dbReference>
<dbReference type="EMBL" id="CP060394">
    <property type="protein sequence ID" value="QNI34533.1"/>
    <property type="molecule type" value="Genomic_DNA"/>
</dbReference>
<dbReference type="KEGG" id="adin:H7849_11920"/>
<evidence type="ECO:0000313" key="1">
    <source>
        <dbReference type="EMBL" id="QNI34533.1"/>
    </source>
</evidence>
<organism evidence="1 2">
    <name type="scientific">Alloacidobacterium dinghuense</name>
    <dbReference type="NCBI Taxonomy" id="2763107"/>
    <lineage>
        <taxon>Bacteria</taxon>
        <taxon>Pseudomonadati</taxon>
        <taxon>Acidobacteriota</taxon>
        <taxon>Terriglobia</taxon>
        <taxon>Terriglobales</taxon>
        <taxon>Acidobacteriaceae</taxon>
        <taxon>Alloacidobacterium</taxon>
    </lineage>
</organism>
<dbReference type="AlphaFoldDB" id="A0A7G8BPR3"/>
<evidence type="ECO:0000313" key="2">
    <source>
        <dbReference type="Proteomes" id="UP000515312"/>
    </source>
</evidence>